<evidence type="ECO:0000313" key="4">
    <source>
        <dbReference type="Proteomes" id="UP000479190"/>
    </source>
</evidence>
<sequence>MNPAVDQQPSLRSGHKCRRALPCKRKFMDTIFLNKIFLNYVKQTYFRAGIKKNRIRDSGPKSNARLCELAPSASPRTAMRMHVAICASYEVWFKNSYLNPSHRRKFYHMIRSHDENHESELDDIQIELECRDVKPDVNSVAVTKIENLSPNRLPPMKDSEDYQNQNSIKVETISLYIAIISVAFDHKLSDFTDRWSIVNSQAAKNFSATAGVILTARVHRRTRAKSRRSDNPRRGAKCSVKAYVKKAAFLVVESLVRTNERHYEQENLKYRDSASDVQAQNVVPDDVFILQLVESWTDTIRREVDSALAHEMAKRSTESAVVGEYEATENQELRNPLTLDQDQGETSVEVTPPQSLCEKRTHKKISRRRHLHRDRSADATEKKCFTCSQVGHKASSCPYARCRRCSGRGHRAKGCPEKEQVPLTSSVACQGCGKRGVTVINCSRCKKYLVLFSIVEKEFPKLGEILV</sequence>
<dbReference type="InterPro" id="IPR036875">
    <property type="entry name" value="Znf_CCHC_sf"/>
</dbReference>
<dbReference type="Proteomes" id="UP000479190">
    <property type="component" value="Unassembled WGS sequence"/>
</dbReference>
<dbReference type="GO" id="GO:0008270">
    <property type="term" value="F:zinc ion binding"/>
    <property type="evidence" value="ECO:0007669"/>
    <property type="project" value="UniProtKB-KW"/>
</dbReference>
<protein>
    <recommendedName>
        <fullName evidence="2">CCHC-type domain-containing protein</fullName>
    </recommendedName>
</protein>
<dbReference type="InterPro" id="IPR001878">
    <property type="entry name" value="Znf_CCHC"/>
</dbReference>
<organism evidence="3 4">
    <name type="scientific">Trichogramma brassicae</name>
    <dbReference type="NCBI Taxonomy" id="86971"/>
    <lineage>
        <taxon>Eukaryota</taxon>
        <taxon>Metazoa</taxon>
        <taxon>Ecdysozoa</taxon>
        <taxon>Arthropoda</taxon>
        <taxon>Hexapoda</taxon>
        <taxon>Insecta</taxon>
        <taxon>Pterygota</taxon>
        <taxon>Neoptera</taxon>
        <taxon>Endopterygota</taxon>
        <taxon>Hymenoptera</taxon>
        <taxon>Apocrita</taxon>
        <taxon>Proctotrupomorpha</taxon>
        <taxon>Chalcidoidea</taxon>
        <taxon>Trichogrammatidae</taxon>
        <taxon>Trichogramma</taxon>
    </lineage>
</organism>
<dbReference type="PROSITE" id="PS50158">
    <property type="entry name" value="ZF_CCHC"/>
    <property type="match status" value="2"/>
</dbReference>
<reference evidence="3 4" key="1">
    <citation type="submission" date="2020-02" db="EMBL/GenBank/DDBJ databases">
        <authorList>
            <person name="Ferguson B K."/>
        </authorList>
    </citation>
    <scope>NUCLEOTIDE SEQUENCE [LARGE SCALE GENOMIC DNA]</scope>
</reference>
<dbReference type="Gene3D" id="4.10.60.10">
    <property type="entry name" value="Zinc finger, CCHC-type"/>
    <property type="match status" value="1"/>
</dbReference>
<keyword evidence="4" id="KW-1185">Reference proteome</keyword>
<feature type="domain" description="CCHC-type" evidence="2">
    <location>
        <begin position="383"/>
        <end position="398"/>
    </location>
</feature>
<accession>A0A6H5IP81</accession>
<name>A0A6H5IP81_9HYME</name>
<proteinExistence type="predicted"/>
<evidence type="ECO:0000256" key="1">
    <source>
        <dbReference type="PROSITE-ProRule" id="PRU00047"/>
    </source>
</evidence>
<dbReference type="SMART" id="SM00343">
    <property type="entry name" value="ZnF_C2HC"/>
    <property type="match status" value="2"/>
</dbReference>
<dbReference type="OrthoDB" id="7608935at2759"/>
<evidence type="ECO:0000313" key="3">
    <source>
        <dbReference type="EMBL" id="CAB0039337.1"/>
    </source>
</evidence>
<gene>
    <name evidence="3" type="ORF">TBRA_LOCUS11083</name>
</gene>
<keyword evidence="1" id="KW-0479">Metal-binding</keyword>
<dbReference type="EMBL" id="CADCXV010000953">
    <property type="protein sequence ID" value="CAB0039337.1"/>
    <property type="molecule type" value="Genomic_DNA"/>
</dbReference>
<keyword evidence="1" id="KW-0862">Zinc</keyword>
<keyword evidence="1" id="KW-0863">Zinc-finger</keyword>
<feature type="domain" description="CCHC-type" evidence="2">
    <location>
        <begin position="401"/>
        <end position="417"/>
    </location>
</feature>
<dbReference type="AlphaFoldDB" id="A0A6H5IP81"/>
<dbReference type="GO" id="GO:0003676">
    <property type="term" value="F:nucleic acid binding"/>
    <property type="evidence" value="ECO:0007669"/>
    <property type="project" value="InterPro"/>
</dbReference>
<dbReference type="SUPFAM" id="SSF57756">
    <property type="entry name" value="Retrovirus zinc finger-like domains"/>
    <property type="match status" value="1"/>
</dbReference>
<evidence type="ECO:0000259" key="2">
    <source>
        <dbReference type="PROSITE" id="PS50158"/>
    </source>
</evidence>